<comment type="similarity">
    <text evidence="2">Belongs to the asparagine synthetase family.</text>
</comment>
<dbReference type="SUPFAM" id="SSF56235">
    <property type="entry name" value="N-terminal nucleophile aminohydrolases (Ntn hydrolases)"/>
    <property type="match status" value="1"/>
</dbReference>
<dbReference type="Gene3D" id="3.60.20.10">
    <property type="entry name" value="Glutamine Phosphoribosylpyrophosphate, subunit 1, domain 1"/>
    <property type="match status" value="1"/>
</dbReference>
<dbReference type="GO" id="GO:0004066">
    <property type="term" value="F:asparagine synthase (glutamine-hydrolyzing) activity"/>
    <property type="evidence" value="ECO:0007669"/>
    <property type="project" value="UniProtKB-EC"/>
</dbReference>
<dbReference type="EMBL" id="JAUDCL010000002">
    <property type="protein sequence ID" value="MDM8200050.1"/>
    <property type="molecule type" value="Genomic_DNA"/>
</dbReference>
<dbReference type="InterPro" id="IPR029055">
    <property type="entry name" value="Ntn_hydrolases_N"/>
</dbReference>
<dbReference type="InterPro" id="IPR017932">
    <property type="entry name" value="GATase_2_dom"/>
</dbReference>
<dbReference type="CDD" id="cd01991">
    <property type="entry name" value="Asn_synthase_B_C"/>
    <property type="match status" value="1"/>
</dbReference>
<dbReference type="RefSeq" id="WP_289598851.1">
    <property type="nucleotide sequence ID" value="NZ_JAUDCL010000002.1"/>
</dbReference>
<sequence length="610" mass="70186">MCGIVGFTGMRAGREAILKAMTDAIAHRGPDGEGSYFGSGVALGHRRLSIIDLAGGAQPMFNEDKNLAVVFNGEIYNFMELRAKLVEAGHTFSTDHSDTEVLLHGYEEWGEGMLAQLRGMFSFAIWNEAEQTLFCARDHFGIKPFYYYLTDEGELLFGSEIKSFLAHPGFKKELNESQLELYLSYQYSPGEDTFFQGVKKLLPAHSLLWKAGEVTVKRYWEPRFEPEEGKSLSDWESRVEEVMRQSVAAHKISDVEVGSFLSSGVDSSYMAYLAHVDKTFTVGFANKQYDETDYAAEFSKFMGVKNYAYRIEPEEYWENLPRIQYHMDEPLADAASVALYFVNREAAKQVKVCLSGEGADEFFGGYNIYKEPFTVSWYDHIPLPIRRAIGAVAEKLPPVHGVNFLVRRSRPLEERYIGNTNLMGERRKKQLLKHYTGSKKPTDLSRMYFKKTVGQDPVTRMQYTDLHLWMVGDILLKADKMSMANSLELRVPFLDKEVFEVARHIPVECRADADHTKMALRGAAARSIPEKTADKKKLGFPVPVRAWLREEKYAAIVREKFQSESAEKFFNTRELTKMLDQHMSEKRDNWRQIWCVFMFLTWYEEYFVKR</sequence>
<keyword evidence="5" id="KW-0067">ATP-binding</keyword>
<evidence type="ECO:0000256" key="7">
    <source>
        <dbReference type="ARBA" id="ARBA00022962"/>
    </source>
</evidence>
<evidence type="ECO:0000256" key="1">
    <source>
        <dbReference type="ARBA" id="ARBA00005187"/>
    </source>
</evidence>
<dbReference type="PANTHER" id="PTHR43284:SF1">
    <property type="entry name" value="ASPARAGINE SYNTHETASE"/>
    <property type="match status" value="1"/>
</dbReference>
<dbReference type="CDD" id="cd00712">
    <property type="entry name" value="AsnB"/>
    <property type="match status" value="1"/>
</dbReference>
<keyword evidence="11" id="KW-1185">Reference proteome</keyword>
<keyword evidence="7" id="KW-0315">Glutamine amidotransferase</keyword>
<feature type="domain" description="Glutamine amidotransferase type-2" evidence="9">
    <location>
        <begin position="2"/>
        <end position="212"/>
    </location>
</feature>
<comment type="caution">
    <text evidence="10">The sequence shown here is derived from an EMBL/GenBank/DDBJ whole genome shotgun (WGS) entry which is preliminary data.</text>
</comment>
<keyword evidence="6" id="KW-0061">Asparagine biosynthesis</keyword>
<evidence type="ECO:0000256" key="6">
    <source>
        <dbReference type="ARBA" id="ARBA00022888"/>
    </source>
</evidence>
<dbReference type="PANTHER" id="PTHR43284">
    <property type="entry name" value="ASPARAGINE SYNTHETASE (GLUTAMINE-HYDROLYZING)"/>
    <property type="match status" value="1"/>
</dbReference>
<keyword evidence="10" id="KW-0436">Ligase</keyword>
<dbReference type="InterPro" id="IPR014729">
    <property type="entry name" value="Rossmann-like_a/b/a_fold"/>
</dbReference>
<evidence type="ECO:0000256" key="2">
    <source>
        <dbReference type="ARBA" id="ARBA00005752"/>
    </source>
</evidence>
<dbReference type="PROSITE" id="PS51278">
    <property type="entry name" value="GATASE_TYPE_2"/>
    <property type="match status" value="1"/>
</dbReference>
<keyword evidence="4" id="KW-0547">Nucleotide-binding</keyword>
<dbReference type="InterPro" id="IPR001962">
    <property type="entry name" value="Asn_synthase"/>
</dbReference>
<reference evidence="10 11" key="1">
    <citation type="submission" date="2023-06" db="EMBL/GenBank/DDBJ databases">
        <title>Identification and characterization of horizontal gene transfer across gut microbiota members of farm animals based on homology search.</title>
        <authorList>
            <person name="Schwarzerova J."/>
            <person name="Nykrynova M."/>
            <person name="Jureckova K."/>
            <person name="Cejkova D."/>
            <person name="Rychlik I."/>
        </authorList>
    </citation>
    <scope>NUCLEOTIDE SEQUENCE [LARGE SCALE GENOMIC DNA]</scope>
    <source>
        <strain evidence="10 11">ET340</strain>
    </source>
</reference>
<dbReference type="InterPro" id="IPR033738">
    <property type="entry name" value="AsnB_N"/>
</dbReference>
<evidence type="ECO:0000256" key="4">
    <source>
        <dbReference type="ARBA" id="ARBA00022741"/>
    </source>
</evidence>
<dbReference type="Pfam" id="PF00733">
    <property type="entry name" value="Asn_synthase"/>
    <property type="match status" value="1"/>
</dbReference>
<dbReference type="Pfam" id="PF13537">
    <property type="entry name" value="GATase_7"/>
    <property type="match status" value="1"/>
</dbReference>
<dbReference type="Gene3D" id="3.40.50.620">
    <property type="entry name" value="HUPs"/>
    <property type="match status" value="1"/>
</dbReference>
<dbReference type="Proteomes" id="UP001529380">
    <property type="component" value="Unassembled WGS sequence"/>
</dbReference>
<dbReference type="InterPro" id="IPR006426">
    <property type="entry name" value="Asn_synth_AEB"/>
</dbReference>
<name>A0ABT7UMW5_9FIRM</name>
<dbReference type="PIRSF" id="PIRSF001589">
    <property type="entry name" value="Asn_synthetase_glu-h"/>
    <property type="match status" value="1"/>
</dbReference>
<comment type="pathway">
    <text evidence="1">Amino-acid biosynthesis; L-asparagine biosynthesis; L-asparagine from L-aspartate (L-Gln route): step 1/1.</text>
</comment>
<gene>
    <name evidence="10" type="primary">asnB</name>
    <name evidence="10" type="ORF">QUW08_01875</name>
</gene>
<evidence type="ECO:0000259" key="9">
    <source>
        <dbReference type="PROSITE" id="PS51278"/>
    </source>
</evidence>
<evidence type="ECO:0000256" key="5">
    <source>
        <dbReference type="ARBA" id="ARBA00022840"/>
    </source>
</evidence>
<evidence type="ECO:0000256" key="8">
    <source>
        <dbReference type="ARBA" id="ARBA00048741"/>
    </source>
</evidence>
<proteinExistence type="inferred from homology"/>
<accession>A0ABT7UMW5</accession>
<evidence type="ECO:0000313" key="10">
    <source>
        <dbReference type="EMBL" id="MDM8200050.1"/>
    </source>
</evidence>
<protein>
    <recommendedName>
        <fullName evidence="3">asparagine synthase (glutamine-hydrolyzing)</fullName>
        <ecNumber evidence="3">6.3.5.4</ecNumber>
    </recommendedName>
</protein>
<reference evidence="10 11" key="3">
    <citation type="submission" date="2023-06" db="EMBL/GenBank/DDBJ databases">
        <authorList>
            <person name="Zeman M."/>
            <person name="Kubasova T."/>
            <person name="Jahodarova E."/>
            <person name="Nykrynova M."/>
            <person name="Rychlik I."/>
        </authorList>
    </citation>
    <scope>NUCLEOTIDE SEQUENCE [LARGE SCALE GENOMIC DNA]</scope>
    <source>
        <strain evidence="10 11">ET340</strain>
    </source>
</reference>
<dbReference type="EC" id="6.3.5.4" evidence="3"/>
<dbReference type="SUPFAM" id="SSF52402">
    <property type="entry name" value="Adenine nucleotide alpha hydrolases-like"/>
    <property type="match status" value="1"/>
</dbReference>
<dbReference type="InterPro" id="IPR051786">
    <property type="entry name" value="ASN_synthetase/amidase"/>
</dbReference>
<dbReference type="NCBIfam" id="TIGR01536">
    <property type="entry name" value="asn_synth_AEB"/>
    <property type="match status" value="1"/>
</dbReference>
<comment type="catalytic activity">
    <reaction evidence="8">
        <text>L-aspartate + L-glutamine + ATP + H2O = L-asparagine + L-glutamate + AMP + diphosphate + H(+)</text>
        <dbReference type="Rhea" id="RHEA:12228"/>
        <dbReference type="ChEBI" id="CHEBI:15377"/>
        <dbReference type="ChEBI" id="CHEBI:15378"/>
        <dbReference type="ChEBI" id="CHEBI:29985"/>
        <dbReference type="ChEBI" id="CHEBI:29991"/>
        <dbReference type="ChEBI" id="CHEBI:30616"/>
        <dbReference type="ChEBI" id="CHEBI:33019"/>
        <dbReference type="ChEBI" id="CHEBI:58048"/>
        <dbReference type="ChEBI" id="CHEBI:58359"/>
        <dbReference type="ChEBI" id="CHEBI:456215"/>
        <dbReference type="EC" id="6.3.5.4"/>
    </reaction>
</comment>
<evidence type="ECO:0000256" key="3">
    <source>
        <dbReference type="ARBA" id="ARBA00012737"/>
    </source>
</evidence>
<evidence type="ECO:0000313" key="11">
    <source>
        <dbReference type="Proteomes" id="UP001529380"/>
    </source>
</evidence>
<organism evidence="10 11">
    <name type="scientific">Allofournierella massiliensis</name>
    <dbReference type="NCBI Taxonomy" id="1650663"/>
    <lineage>
        <taxon>Bacteria</taxon>
        <taxon>Bacillati</taxon>
        <taxon>Bacillota</taxon>
        <taxon>Clostridia</taxon>
        <taxon>Eubacteriales</taxon>
        <taxon>Oscillospiraceae</taxon>
        <taxon>Allofournierella</taxon>
    </lineage>
</organism>
<reference evidence="11" key="2">
    <citation type="submission" date="2023-06" db="EMBL/GenBank/DDBJ databases">
        <title>Identification and characterization of horizontal gene transfer across gut microbiota members of farm animals based on homology search.</title>
        <authorList>
            <person name="Zeman M."/>
            <person name="Kubasova T."/>
            <person name="Jahodarova E."/>
            <person name="Nykrynova M."/>
            <person name="Rychlik I."/>
        </authorList>
    </citation>
    <scope>NUCLEOTIDE SEQUENCE [LARGE SCALE GENOMIC DNA]</scope>
    <source>
        <strain evidence="11">ET340</strain>
    </source>
</reference>
<keyword evidence="6" id="KW-0028">Amino-acid biosynthesis</keyword>